<dbReference type="Proteomes" id="UP000198824">
    <property type="component" value="Unassembled WGS sequence"/>
</dbReference>
<dbReference type="Pfam" id="PF00440">
    <property type="entry name" value="TetR_N"/>
    <property type="match status" value="1"/>
</dbReference>
<dbReference type="EMBL" id="FOZG01000001">
    <property type="protein sequence ID" value="SFR75883.1"/>
    <property type="molecule type" value="Genomic_DNA"/>
</dbReference>
<evidence type="ECO:0000256" key="4">
    <source>
        <dbReference type="PROSITE-ProRule" id="PRU00335"/>
    </source>
</evidence>
<evidence type="ECO:0000256" key="1">
    <source>
        <dbReference type="ARBA" id="ARBA00023015"/>
    </source>
</evidence>
<dbReference type="PANTHER" id="PTHR30055:SF234">
    <property type="entry name" value="HTH-TYPE TRANSCRIPTIONAL REGULATOR BETI"/>
    <property type="match status" value="1"/>
</dbReference>
<dbReference type="STRING" id="1166337.SAMN05192580_0024"/>
<evidence type="ECO:0000313" key="7">
    <source>
        <dbReference type="EMBL" id="SFR75883.1"/>
    </source>
</evidence>
<reference evidence="7 8" key="1">
    <citation type="submission" date="2016-10" db="EMBL/GenBank/DDBJ databases">
        <authorList>
            <person name="de Groot N.N."/>
        </authorList>
    </citation>
    <scope>NUCLEOTIDE SEQUENCE [LARGE SCALE GENOMIC DNA]</scope>
    <source>
        <strain evidence="7 8">S5-249</strain>
    </source>
</reference>
<dbReference type="InterPro" id="IPR050109">
    <property type="entry name" value="HTH-type_TetR-like_transc_reg"/>
</dbReference>
<keyword evidence="2 4" id="KW-0238">DNA-binding</keyword>
<sequence>MGSTTSGAQARTGPGPRRNAEQRRTRIVAAARSLFAQQGFHGTGVAQIARESDVLVGQIYRDFAGKEDLIAAIVEQDIAELLDDPNLTEAIATGDSRRLRDWISGFITRQPDEEGRRLFADIAADALRNTRTAAILAAAQTRLRDSLRLALTMLAPGEQSAAARDTLAELIFTVGGAMLHRQICFTGEGHDALARKFIQFIDDELDRLEADSARSTG</sequence>
<dbReference type="SUPFAM" id="SSF46689">
    <property type="entry name" value="Homeodomain-like"/>
    <property type="match status" value="1"/>
</dbReference>
<evidence type="ECO:0000313" key="8">
    <source>
        <dbReference type="Proteomes" id="UP000198824"/>
    </source>
</evidence>
<protein>
    <submittedName>
        <fullName evidence="7">Transcriptional regulator, TetR family</fullName>
    </submittedName>
</protein>
<evidence type="ECO:0000256" key="3">
    <source>
        <dbReference type="ARBA" id="ARBA00023163"/>
    </source>
</evidence>
<feature type="region of interest" description="Disordered" evidence="5">
    <location>
        <begin position="1"/>
        <end position="23"/>
    </location>
</feature>
<dbReference type="InterPro" id="IPR001647">
    <property type="entry name" value="HTH_TetR"/>
</dbReference>
<evidence type="ECO:0000256" key="5">
    <source>
        <dbReference type="SAM" id="MobiDB-lite"/>
    </source>
</evidence>
<dbReference type="PRINTS" id="PR00455">
    <property type="entry name" value="HTHTETR"/>
</dbReference>
<dbReference type="GO" id="GO:0000976">
    <property type="term" value="F:transcription cis-regulatory region binding"/>
    <property type="evidence" value="ECO:0007669"/>
    <property type="project" value="TreeGrafter"/>
</dbReference>
<proteinExistence type="predicted"/>
<evidence type="ECO:0000256" key="2">
    <source>
        <dbReference type="ARBA" id="ARBA00023125"/>
    </source>
</evidence>
<keyword evidence="8" id="KW-1185">Reference proteome</keyword>
<dbReference type="GO" id="GO:0003700">
    <property type="term" value="F:DNA-binding transcription factor activity"/>
    <property type="evidence" value="ECO:0007669"/>
    <property type="project" value="TreeGrafter"/>
</dbReference>
<dbReference type="PROSITE" id="PS50977">
    <property type="entry name" value="HTH_TETR_2"/>
    <property type="match status" value="1"/>
</dbReference>
<organism evidence="7 8">
    <name type="scientific">Sphingomonas jatrophae</name>
    <dbReference type="NCBI Taxonomy" id="1166337"/>
    <lineage>
        <taxon>Bacteria</taxon>
        <taxon>Pseudomonadati</taxon>
        <taxon>Pseudomonadota</taxon>
        <taxon>Alphaproteobacteria</taxon>
        <taxon>Sphingomonadales</taxon>
        <taxon>Sphingomonadaceae</taxon>
        <taxon>Sphingomonas</taxon>
    </lineage>
</organism>
<dbReference type="AlphaFoldDB" id="A0A1I6JA75"/>
<dbReference type="PANTHER" id="PTHR30055">
    <property type="entry name" value="HTH-TYPE TRANSCRIPTIONAL REGULATOR RUTR"/>
    <property type="match status" value="1"/>
</dbReference>
<name>A0A1I6JA75_9SPHN</name>
<feature type="domain" description="HTH tetR-type" evidence="6">
    <location>
        <begin position="21"/>
        <end position="81"/>
    </location>
</feature>
<keyword evidence="3" id="KW-0804">Transcription</keyword>
<evidence type="ECO:0000259" key="6">
    <source>
        <dbReference type="PROSITE" id="PS50977"/>
    </source>
</evidence>
<accession>A0A1I6JA75</accession>
<gene>
    <name evidence="7" type="ORF">SAMN05192580_0024</name>
</gene>
<dbReference type="InterPro" id="IPR009057">
    <property type="entry name" value="Homeodomain-like_sf"/>
</dbReference>
<dbReference type="Gene3D" id="1.10.357.10">
    <property type="entry name" value="Tetracycline Repressor, domain 2"/>
    <property type="match status" value="1"/>
</dbReference>
<keyword evidence="1" id="KW-0805">Transcription regulation</keyword>
<feature type="DNA-binding region" description="H-T-H motif" evidence="4">
    <location>
        <begin position="44"/>
        <end position="63"/>
    </location>
</feature>